<reference evidence="8" key="2">
    <citation type="submission" date="2025-08" db="UniProtKB">
        <authorList>
            <consortium name="Ensembl"/>
        </authorList>
    </citation>
    <scope>IDENTIFICATION</scope>
</reference>
<feature type="domain" description="Synaptonemal complex protein 2 Spt16M-like" evidence="7">
    <location>
        <begin position="123"/>
        <end position="224"/>
    </location>
</feature>
<comment type="similarity">
    <text evidence="3">Belongs to the SYCP2 family.</text>
</comment>
<evidence type="ECO:0008006" key="10">
    <source>
        <dbReference type="Google" id="ProtNLM"/>
    </source>
</evidence>
<dbReference type="GeneTree" id="ENSGT00530000063859"/>
<dbReference type="PANTHER" id="PTHR15607:SF12">
    <property type="entry name" value="SYNAPTONEMAL COMPLEX PROTEIN 2"/>
    <property type="match status" value="1"/>
</dbReference>
<dbReference type="GO" id="GO:0000779">
    <property type="term" value="C:condensed chromosome, centromeric region"/>
    <property type="evidence" value="ECO:0007669"/>
    <property type="project" value="TreeGrafter"/>
</dbReference>
<dbReference type="InterPro" id="IPR040560">
    <property type="entry name" value="SYCP2_SLD"/>
</dbReference>
<evidence type="ECO:0000256" key="1">
    <source>
        <dbReference type="ARBA" id="ARBA00004123"/>
    </source>
</evidence>
<dbReference type="Pfam" id="PF18581">
    <property type="entry name" value="SYCP2_ARLD"/>
    <property type="match status" value="1"/>
</dbReference>
<accession>A0A8D3DGI9</accession>
<evidence type="ECO:0000256" key="2">
    <source>
        <dbReference type="ARBA" id="ARBA00004286"/>
    </source>
</evidence>
<comment type="subcellular location">
    <subcellularLocation>
        <location evidence="2">Chromosome</location>
    </subcellularLocation>
    <subcellularLocation>
        <location evidence="1">Nucleus</location>
    </subcellularLocation>
</comment>
<name>A0A8D3DGI9_SCOMX</name>
<dbReference type="AlphaFoldDB" id="A0A8D3DGI9"/>
<feature type="domain" description="Synaptonemal complex protein 2 armadillo-repeat-like" evidence="6">
    <location>
        <begin position="4"/>
        <end position="48"/>
    </location>
</feature>
<reference evidence="8" key="1">
    <citation type="submission" date="2023-05" db="EMBL/GenBank/DDBJ databases">
        <title>High-quality long-read genome of Scophthalmus maximus.</title>
        <authorList>
            <person name="Lien S."/>
            <person name="Martinez P."/>
        </authorList>
    </citation>
    <scope>NUCLEOTIDE SEQUENCE [LARGE SCALE GENOMIC DNA]</scope>
</reference>
<dbReference type="PANTHER" id="PTHR15607">
    <property type="entry name" value="SYNAPTONEMAL COMPLEX PROTEIN-RELATED"/>
    <property type="match status" value="1"/>
</dbReference>
<dbReference type="Proteomes" id="UP000694558">
    <property type="component" value="Chromosome 11"/>
</dbReference>
<evidence type="ECO:0000259" key="6">
    <source>
        <dbReference type="Pfam" id="PF18581"/>
    </source>
</evidence>
<evidence type="ECO:0000256" key="5">
    <source>
        <dbReference type="ARBA" id="ARBA00023242"/>
    </source>
</evidence>
<dbReference type="GO" id="GO:0007143">
    <property type="term" value="P:female meiotic nuclear division"/>
    <property type="evidence" value="ECO:0007669"/>
    <property type="project" value="TreeGrafter"/>
</dbReference>
<evidence type="ECO:0000256" key="4">
    <source>
        <dbReference type="ARBA" id="ARBA00022454"/>
    </source>
</evidence>
<proteinExistence type="inferred from homology"/>
<dbReference type="InterPro" id="IPR041322">
    <property type="entry name" value="SYCP2_ARLD"/>
</dbReference>
<evidence type="ECO:0000256" key="3">
    <source>
        <dbReference type="ARBA" id="ARBA00007960"/>
    </source>
</evidence>
<organism evidence="8 9">
    <name type="scientific">Scophthalmus maximus</name>
    <name type="common">Turbot</name>
    <name type="synonym">Psetta maxima</name>
    <dbReference type="NCBI Taxonomy" id="52904"/>
    <lineage>
        <taxon>Eukaryota</taxon>
        <taxon>Metazoa</taxon>
        <taxon>Chordata</taxon>
        <taxon>Craniata</taxon>
        <taxon>Vertebrata</taxon>
        <taxon>Euteleostomi</taxon>
        <taxon>Actinopterygii</taxon>
        <taxon>Neopterygii</taxon>
        <taxon>Teleostei</taxon>
        <taxon>Neoteleostei</taxon>
        <taxon>Acanthomorphata</taxon>
        <taxon>Carangaria</taxon>
        <taxon>Pleuronectiformes</taxon>
        <taxon>Pleuronectoidei</taxon>
        <taxon>Scophthalmidae</taxon>
        <taxon>Scophthalmus</taxon>
    </lineage>
</organism>
<evidence type="ECO:0000313" key="9">
    <source>
        <dbReference type="Proteomes" id="UP000694558"/>
    </source>
</evidence>
<dbReference type="Ensembl" id="ENSSMAT00000077860.1">
    <property type="protein sequence ID" value="ENSSMAP00000058648.1"/>
    <property type="gene ID" value="ENSSMAG00000029629.1"/>
</dbReference>
<dbReference type="InterPro" id="IPR024835">
    <property type="entry name" value="SYCP2-like"/>
</dbReference>
<protein>
    <recommendedName>
        <fullName evidence="10">Synaptonemal complex protein 2-like</fullName>
    </recommendedName>
</protein>
<evidence type="ECO:0000313" key="8">
    <source>
        <dbReference type="Ensembl" id="ENSSMAP00000058648.1"/>
    </source>
</evidence>
<dbReference type="GO" id="GO:0000800">
    <property type="term" value="C:lateral element"/>
    <property type="evidence" value="ECO:0007669"/>
    <property type="project" value="TreeGrafter"/>
</dbReference>
<dbReference type="Pfam" id="PF18584">
    <property type="entry name" value="SYCP2_SLD"/>
    <property type="match status" value="1"/>
</dbReference>
<evidence type="ECO:0000259" key="7">
    <source>
        <dbReference type="Pfam" id="PF18584"/>
    </source>
</evidence>
<dbReference type="GO" id="GO:0007140">
    <property type="term" value="P:male meiotic nuclear division"/>
    <property type="evidence" value="ECO:0007669"/>
    <property type="project" value="TreeGrafter"/>
</dbReference>
<sequence>MLFAGTYKITESFLNPLVQLGLDQRIYILIQKEAIRKLNLILDKIPVELKKERKILTSQEDANIMVKLAGRILEGGDYDLQAALMEALCRMATPAQRKALADRWFSMEHVANAFAKICDSEFETLLMPADEKLEEFWIDFNLGSHSISFYFSLADEERQEGQWETICINDNEVQSYTVTEEGKRKVLQLKLSEMVVVSAVQGSSLTIHFSSSLDILQAARSLYGHNKHKSFVGKKGTSVVKTTVKIMMEENSSQVVPESQVSLGENAKNTAPYLLPAPTAPVQIVTPDKIRISESTTFINNSAGGSVHSARSLSAATPSSRWTLQTVKYCY</sequence>
<keyword evidence="5" id="KW-0539">Nucleus</keyword>
<keyword evidence="4" id="KW-0158">Chromosome</keyword>